<dbReference type="Proteomes" id="UP000477779">
    <property type="component" value="Unassembled WGS sequence"/>
</dbReference>
<dbReference type="Proteomes" id="UP000402241">
    <property type="component" value="Chromosome"/>
</dbReference>
<protein>
    <submittedName>
        <fullName evidence="1">Uncharacterized protein</fullName>
    </submittedName>
</protein>
<reference evidence="2 3" key="1">
    <citation type="submission" date="2019-10" db="EMBL/GenBank/DDBJ databases">
        <title>Genome Sequence of Micromonospora terminaliae DSM 101760.</title>
        <authorList>
            <person name="Guo L."/>
        </authorList>
    </citation>
    <scope>NUCLEOTIDE SEQUENCE [LARGE SCALE GENOMIC DNA]</scope>
    <source>
        <strain evidence="2 3">DSM 101760</strain>
    </source>
</reference>
<evidence type="ECO:0000313" key="4">
    <source>
        <dbReference type="Proteomes" id="UP000477779"/>
    </source>
</evidence>
<name>A0AAJ2ZE04_9ACTN</name>
<organism evidence="1 4">
    <name type="scientific">Micromonospora terminaliae</name>
    <dbReference type="NCBI Taxonomy" id="1914461"/>
    <lineage>
        <taxon>Bacteria</taxon>
        <taxon>Bacillati</taxon>
        <taxon>Actinomycetota</taxon>
        <taxon>Actinomycetes</taxon>
        <taxon>Micromonosporales</taxon>
        <taxon>Micromonosporaceae</taxon>
        <taxon>Micromonospora</taxon>
    </lineage>
</organism>
<dbReference type="AlphaFoldDB" id="A0AAJ2ZE04"/>
<reference evidence="1 4" key="2">
    <citation type="submission" date="2020-02" db="EMBL/GenBank/DDBJ databases">
        <title>WGS of Micromonospora spp. isolated from hot spring.</title>
        <authorList>
            <person name="Thawai C."/>
        </authorList>
    </citation>
    <scope>NUCLEOTIDE SEQUENCE [LARGE SCALE GENOMIC DNA]</scope>
    <source>
        <strain evidence="1 4">TMS7</strain>
    </source>
</reference>
<dbReference type="EMBL" id="CP045309">
    <property type="protein sequence ID" value="QGL47248.1"/>
    <property type="molecule type" value="Genomic_DNA"/>
</dbReference>
<sequence>MACLRLDQLNGGQHPVDNLVVVKVDRRAGTWLHTSEEPGGLDPQSDQLVVASVPGPGPYGVFVSPPVVLALGPPARPFGALAVGIMMIAVMSPSRRSVDTGDAVAPR</sequence>
<dbReference type="EMBL" id="JAAHBZ010000003">
    <property type="protein sequence ID" value="NES27990.1"/>
    <property type="molecule type" value="Genomic_DNA"/>
</dbReference>
<dbReference type="RefSeq" id="WP_154226599.1">
    <property type="nucleotide sequence ID" value="NZ_CP045309.1"/>
</dbReference>
<proteinExistence type="predicted"/>
<accession>A0AAJ2ZE04</accession>
<evidence type="ECO:0000313" key="1">
    <source>
        <dbReference type="EMBL" id="NES27990.1"/>
    </source>
</evidence>
<keyword evidence="3" id="KW-1185">Reference proteome</keyword>
<gene>
    <name evidence="1" type="ORF">G3561_10535</name>
    <name evidence="2" type="ORF">GCE86_09495</name>
</gene>
<evidence type="ECO:0000313" key="2">
    <source>
        <dbReference type="EMBL" id="QGL47248.1"/>
    </source>
</evidence>
<evidence type="ECO:0000313" key="3">
    <source>
        <dbReference type="Proteomes" id="UP000402241"/>
    </source>
</evidence>